<evidence type="ECO:0000256" key="3">
    <source>
        <dbReference type="ARBA" id="ARBA00022516"/>
    </source>
</evidence>
<dbReference type="Gene3D" id="3.40.50.10330">
    <property type="entry name" value="Probable inorganic polyphosphate/atp-NAD kinase, domain 1"/>
    <property type="match status" value="1"/>
</dbReference>
<dbReference type="PROSITE" id="PS50146">
    <property type="entry name" value="DAGK"/>
    <property type="match status" value="1"/>
</dbReference>
<gene>
    <name evidence="14" type="ORF">GCM10007043_19450</name>
</gene>
<dbReference type="Pfam" id="PF00781">
    <property type="entry name" value="DAGK_cat"/>
    <property type="match status" value="1"/>
</dbReference>
<evidence type="ECO:0000259" key="13">
    <source>
        <dbReference type="PROSITE" id="PS50146"/>
    </source>
</evidence>
<dbReference type="InterPro" id="IPR016064">
    <property type="entry name" value="NAD/diacylglycerol_kinase_sf"/>
</dbReference>
<dbReference type="GO" id="GO:0004143">
    <property type="term" value="F:ATP-dependent diacylglycerol kinase activity"/>
    <property type="evidence" value="ECO:0007669"/>
    <property type="project" value="TreeGrafter"/>
</dbReference>
<proteinExistence type="inferred from homology"/>
<name>A0A8J3BI64_9BACI</name>
<evidence type="ECO:0000256" key="4">
    <source>
        <dbReference type="ARBA" id="ARBA00022679"/>
    </source>
</evidence>
<dbReference type="GO" id="GO:0008654">
    <property type="term" value="P:phospholipid biosynthetic process"/>
    <property type="evidence" value="ECO:0007669"/>
    <property type="project" value="UniProtKB-KW"/>
</dbReference>
<evidence type="ECO:0000256" key="10">
    <source>
        <dbReference type="ARBA" id="ARBA00023098"/>
    </source>
</evidence>
<keyword evidence="3" id="KW-0444">Lipid biosynthesis</keyword>
<evidence type="ECO:0000256" key="8">
    <source>
        <dbReference type="ARBA" id="ARBA00022840"/>
    </source>
</evidence>
<reference evidence="14" key="2">
    <citation type="submission" date="2020-09" db="EMBL/GenBank/DDBJ databases">
        <authorList>
            <person name="Sun Q."/>
            <person name="Ohkuma M."/>
        </authorList>
    </citation>
    <scope>NUCLEOTIDE SEQUENCE</scope>
    <source>
        <strain evidence="14">JCM 14719</strain>
    </source>
</reference>
<dbReference type="Proteomes" id="UP000637720">
    <property type="component" value="Unassembled WGS sequence"/>
</dbReference>
<dbReference type="InterPro" id="IPR005218">
    <property type="entry name" value="Diacylglycerol/lipid_kinase"/>
</dbReference>
<evidence type="ECO:0000256" key="7">
    <source>
        <dbReference type="ARBA" id="ARBA00022777"/>
    </source>
</evidence>
<comment type="similarity">
    <text evidence="2">Belongs to the diacylglycerol/lipid kinase family.</text>
</comment>
<dbReference type="NCBIfam" id="NF009874">
    <property type="entry name" value="PRK13337.1"/>
    <property type="match status" value="1"/>
</dbReference>
<evidence type="ECO:0000256" key="1">
    <source>
        <dbReference type="ARBA" id="ARBA00001946"/>
    </source>
</evidence>
<dbReference type="Pfam" id="PF19279">
    <property type="entry name" value="YegS_C"/>
    <property type="match status" value="1"/>
</dbReference>
<dbReference type="PANTHER" id="PTHR12358">
    <property type="entry name" value="SPHINGOSINE KINASE"/>
    <property type="match status" value="1"/>
</dbReference>
<keyword evidence="8" id="KW-0067">ATP-binding</keyword>
<dbReference type="SUPFAM" id="SSF111331">
    <property type="entry name" value="NAD kinase/diacylglycerol kinase-like"/>
    <property type="match status" value="1"/>
</dbReference>
<keyword evidence="12" id="KW-1208">Phospholipid metabolism</keyword>
<dbReference type="SMART" id="SM00046">
    <property type="entry name" value="DAGKc"/>
    <property type="match status" value="1"/>
</dbReference>
<accession>A0A8J3BI64</accession>
<sequence length="292" mass="31570">MRARLIYNPSAGREEIKKRLPEVLDALEAAGLETSCHMTKGEGDATRAAEEAVARGFDVVIAAGGDGTVYEVVNGLAEKPRRPKLGILPCGTSNDFATALGIPRSLAGACAVIAGGRTKAVDVGKMNDRYFINIAGAGWLTELTYEVPSKLKTLLGQMAYYVKGIEKLPFISPRRVELRHPGGTLEADVMLVLVANSPTVGGFERLAPEADVSDGRLDVLVLKKTTLPVFVRLARQALAGQHVRDPLVVYFQTPWLEARSTDRVLVNLDGELGGEFPCRIEVLPRHLEVFVP</sequence>
<keyword evidence="7 14" id="KW-0418">Kinase</keyword>
<dbReference type="InterPro" id="IPR017438">
    <property type="entry name" value="ATP-NAD_kinase_N"/>
</dbReference>
<keyword evidence="6" id="KW-0547">Nucleotide-binding</keyword>
<dbReference type="Gene3D" id="2.60.200.40">
    <property type="match status" value="1"/>
</dbReference>
<dbReference type="NCBIfam" id="TIGR00147">
    <property type="entry name" value="YegS/Rv2252/BmrU family lipid kinase"/>
    <property type="match status" value="1"/>
</dbReference>
<keyword evidence="4" id="KW-0808">Transferase</keyword>
<evidence type="ECO:0000256" key="11">
    <source>
        <dbReference type="ARBA" id="ARBA00023209"/>
    </source>
</evidence>
<dbReference type="EMBL" id="BMOF01000047">
    <property type="protein sequence ID" value="GGK05510.1"/>
    <property type="molecule type" value="Genomic_DNA"/>
</dbReference>
<dbReference type="InterPro" id="IPR045540">
    <property type="entry name" value="YegS/DAGK_C"/>
</dbReference>
<comment type="cofactor">
    <cofactor evidence="1">
        <name>Mg(2+)</name>
        <dbReference type="ChEBI" id="CHEBI:18420"/>
    </cofactor>
</comment>
<evidence type="ECO:0000256" key="12">
    <source>
        <dbReference type="ARBA" id="ARBA00023264"/>
    </source>
</evidence>
<evidence type="ECO:0000256" key="5">
    <source>
        <dbReference type="ARBA" id="ARBA00022723"/>
    </source>
</evidence>
<evidence type="ECO:0000256" key="2">
    <source>
        <dbReference type="ARBA" id="ARBA00005983"/>
    </source>
</evidence>
<keyword evidence="5" id="KW-0479">Metal-binding</keyword>
<feature type="domain" description="DAGKc" evidence="13">
    <location>
        <begin position="1"/>
        <end position="130"/>
    </location>
</feature>
<comment type="caution">
    <text evidence="14">The sequence shown here is derived from an EMBL/GenBank/DDBJ whole genome shotgun (WGS) entry which is preliminary data.</text>
</comment>
<evidence type="ECO:0000313" key="14">
    <source>
        <dbReference type="EMBL" id="GGK05510.1"/>
    </source>
</evidence>
<dbReference type="InterPro" id="IPR001206">
    <property type="entry name" value="Diacylglycerol_kinase_cat_dom"/>
</dbReference>
<dbReference type="PANTHER" id="PTHR12358:SF106">
    <property type="entry name" value="LIPID KINASE YEGS"/>
    <property type="match status" value="1"/>
</dbReference>
<keyword evidence="10" id="KW-0443">Lipid metabolism</keyword>
<keyword evidence="15" id="KW-1185">Reference proteome</keyword>
<organism evidence="14 15">
    <name type="scientific">Calditerricola satsumensis</name>
    <dbReference type="NCBI Taxonomy" id="373054"/>
    <lineage>
        <taxon>Bacteria</taxon>
        <taxon>Bacillati</taxon>
        <taxon>Bacillota</taxon>
        <taxon>Bacilli</taxon>
        <taxon>Bacillales</taxon>
        <taxon>Bacillaceae</taxon>
        <taxon>Calditerricola</taxon>
    </lineage>
</organism>
<evidence type="ECO:0000256" key="6">
    <source>
        <dbReference type="ARBA" id="ARBA00022741"/>
    </source>
</evidence>
<evidence type="ECO:0000313" key="15">
    <source>
        <dbReference type="Proteomes" id="UP000637720"/>
    </source>
</evidence>
<evidence type="ECO:0000256" key="9">
    <source>
        <dbReference type="ARBA" id="ARBA00022842"/>
    </source>
</evidence>
<keyword evidence="9" id="KW-0460">Magnesium</keyword>
<keyword evidence="11" id="KW-0594">Phospholipid biosynthesis</keyword>
<dbReference type="RefSeq" id="WP_054673116.1">
    <property type="nucleotide sequence ID" value="NZ_BMOF01000047.1"/>
</dbReference>
<dbReference type="AlphaFoldDB" id="A0A8J3BI64"/>
<protein>
    <submittedName>
        <fullName evidence="14">Diacylglycerol kinase</fullName>
    </submittedName>
</protein>
<dbReference type="InterPro" id="IPR050187">
    <property type="entry name" value="Lipid_Phosphate_FormReg"/>
</dbReference>
<dbReference type="GO" id="GO:0046872">
    <property type="term" value="F:metal ion binding"/>
    <property type="evidence" value="ECO:0007669"/>
    <property type="project" value="UniProtKB-KW"/>
</dbReference>
<dbReference type="GO" id="GO:0005886">
    <property type="term" value="C:plasma membrane"/>
    <property type="evidence" value="ECO:0007669"/>
    <property type="project" value="TreeGrafter"/>
</dbReference>
<dbReference type="GO" id="GO:0005524">
    <property type="term" value="F:ATP binding"/>
    <property type="evidence" value="ECO:0007669"/>
    <property type="project" value="UniProtKB-KW"/>
</dbReference>
<reference evidence="14" key="1">
    <citation type="journal article" date="2014" name="Int. J. Syst. Evol. Microbiol.">
        <title>Complete genome sequence of Corynebacterium casei LMG S-19264T (=DSM 44701T), isolated from a smear-ripened cheese.</title>
        <authorList>
            <consortium name="US DOE Joint Genome Institute (JGI-PGF)"/>
            <person name="Walter F."/>
            <person name="Albersmeier A."/>
            <person name="Kalinowski J."/>
            <person name="Ruckert C."/>
        </authorList>
    </citation>
    <scope>NUCLEOTIDE SEQUENCE</scope>
    <source>
        <strain evidence="14">JCM 14719</strain>
    </source>
</reference>